<evidence type="ECO:0000256" key="6">
    <source>
        <dbReference type="SAM" id="Phobius"/>
    </source>
</evidence>
<gene>
    <name evidence="7" type="ORF">FN924_04855</name>
</gene>
<dbReference type="RefSeq" id="WP_143892315.1">
    <property type="nucleotide sequence ID" value="NZ_CP041666.1"/>
</dbReference>
<keyword evidence="8" id="KW-1185">Reference proteome</keyword>
<feature type="transmembrane region" description="Helical" evidence="6">
    <location>
        <begin position="30"/>
        <end position="50"/>
    </location>
</feature>
<evidence type="ECO:0000313" key="7">
    <source>
        <dbReference type="EMBL" id="QDP39565.1"/>
    </source>
</evidence>
<dbReference type="Pfam" id="PF09680">
    <property type="entry name" value="YjcZ_2"/>
    <property type="match status" value="1"/>
</dbReference>
<dbReference type="NCBIfam" id="TIGR01732">
    <property type="entry name" value="tiny_TM_bacill"/>
    <property type="match status" value="1"/>
</dbReference>
<evidence type="ECO:0000256" key="1">
    <source>
        <dbReference type="ARBA" id="ARBA00004167"/>
    </source>
</evidence>
<comment type="similarity">
    <text evidence="2">Belongs to the SscA family.</text>
</comment>
<comment type="subcellular location">
    <subcellularLocation>
        <location evidence="1">Membrane</location>
        <topology evidence="1">Single-pass membrane protein</topology>
    </subcellularLocation>
</comment>
<dbReference type="GO" id="GO:0016020">
    <property type="term" value="C:membrane"/>
    <property type="evidence" value="ECO:0007669"/>
    <property type="project" value="UniProtKB-SubCell"/>
</dbReference>
<name>A0A516KDT4_9BACI</name>
<keyword evidence="3 6" id="KW-0812">Transmembrane</keyword>
<protein>
    <submittedName>
        <fullName evidence="7">YjcZ family sporulation protein</fullName>
    </submittedName>
</protein>
<sequence>MGFGYGYGYGGYGRKCKPVAGAYTGGNNDFILLVVLFVLLVIVGISYYGGEDCPPGTVAE</sequence>
<evidence type="ECO:0000313" key="8">
    <source>
        <dbReference type="Proteomes" id="UP000315215"/>
    </source>
</evidence>
<dbReference type="AlphaFoldDB" id="A0A516KDT4"/>
<dbReference type="EMBL" id="CP041666">
    <property type="protein sequence ID" value="QDP39565.1"/>
    <property type="molecule type" value="Genomic_DNA"/>
</dbReference>
<dbReference type="Proteomes" id="UP000315215">
    <property type="component" value="Chromosome"/>
</dbReference>
<evidence type="ECO:0000256" key="5">
    <source>
        <dbReference type="ARBA" id="ARBA00023136"/>
    </source>
</evidence>
<evidence type="ECO:0000256" key="4">
    <source>
        <dbReference type="ARBA" id="ARBA00022989"/>
    </source>
</evidence>
<dbReference type="KEGG" id="aqt:FN924_04855"/>
<keyword evidence="4 6" id="KW-1133">Transmembrane helix</keyword>
<accession>A0A516KDT4</accession>
<dbReference type="InterPro" id="IPR010070">
    <property type="entry name" value="YjcZ-like"/>
</dbReference>
<evidence type="ECO:0000256" key="2">
    <source>
        <dbReference type="ARBA" id="ARBA00010221"/>
    </source>
</evidence>
<evidence type="ECO:0000256" key="3">
    <source>
        <dbReference type="ARBA" id="ARBA00022692"/>
    </source>
</evidence>
<keyword evidence="5 6" id="KW-0472">Membrane</keyword>
<organism evidence="7 8">
    <name type="scientific">Radiobacillus deserti</name>
    <dbReference type="NCBI Taxonomy" id="2594883"/>
    <lineage>
        <taxon>Bacteria</taxon>
        <taxon>Bacillati</taxon>
        <taxon>Bacillota</taxon>
        <taxon>Bacilli</taxon>
        <taxon>Bacillales</taxon>
        <taxon>Bacillaceae</taxon>
        <taxon>Radiobacillus</taxon>
    </lineage>
</organism>
<reference evidence="7 8" key="1">
    <citation type="submission" date="2019-07" db="EMBL/GenBank/DDBJ databases">
        <authorList>
            <person name="Li J."/>
        </authorList>
    </citation>
    <scope>NUCLEOTIDE SEQUENCE [LARGE SCALE GENOMIC DNA]</scope>
    <source>
        <strain evidence="7 8">TKL69</strain>
    </source>
</reference>
<proteinExistence type="inferred from homology"/>